<keyword evidence="1" id="KW-0732">Signal</keyword>
<dbReference type="PROSITE" id="PS51257">
    <property type="entry name" value="PROKAR_LIPOPROTEIN"/>
    <property type="match status" value="1"/>
</dbReference>
<dbReference type="OrthoDB" id="5182019at2"/>
<name>A0A285E909_9ACTN</name>
<reference evidence="2 3" key="1">
    <citation type="submission" date="2017-09" db="EMBL/GenBank/DDBJ databases">
        <authorList>
            <person name="Ehlers B."/>
            <person name="Leendertz F.H."/>
        </authorList>
    </citation>
    <scope>NUCLEOTIDE SEQUENCE [LARGE SCALE GENOMIC DNA]</scope>
    <source>
        <strain evidence="2 3">DSM 46844</strain>
    </source>
</reference>
<dbReference type="Proteomes" id="UP000219514">
    <property type="component" value="Unassembled WGS sequence"/>
</dbReference>
<sequence length="199" mass="20708">MSRAPRAAALAATLTLALGGCVAPVSSSFGAAPGCSIGDDGKAANGVLLMAQAVPTASRVPCVQGLPLGWHFAGLEARNGEARFWLDSDRDGARAIEVRLSADCRTDGATEIPSDRDGMRRLERVTEVTPQYRGSRFYLFTGGCLTLVFTLSGDNRGEPLALASQGIGVLRRGQLDDQVRAETGGRLGLDPPGADGDPP</sequence>
<dbReference type="EMBL" id="OBDO01000002">
    <property type="protein sequence ID" value="SNX95497.1"/>
    <property type="molecule type" value="Genomic_DNA"/>
</dbReference>
<keyword evidence="3" id="KW-1185">Reference proteome</keyword>
<organism evidence="2 3">
    <name type="scientific">Geodermatophilus sabuli</name>
    <dbReference type="NCBI Taxonomy" id="1564158"/>
    <lineage>
        <taxon>Bacteria</taxon>
        <taxon>Bacillati</taxon>
        <taxon>Actinomycetota</taxon>
        <taxon>Actinomycetes</taxon>
        <taxon>Geodermatophilales</taxon>
        <taxon>Geodermatophilaceae</taxon>
        <taxon>Geodermatophilus</taxon>
    </lineage>
</organism>
<evidence type="ECO:0000313" key="2">
    <source>
        <dbReference type="EMBL" id="SNX95497.1"/>
    </source>
</evidence>
<feature type="chain" id="PRO_5013397981" description="DUF3558 domain-containing protein" evidence="1">
    <location>
        <begin position="32"/>
        <end position="199"/>
    </location>
</feature>
<evidence type="ECO:0000256" key="1">
    <source>
        <dbReference type="SAM" id="SignalP"/>
    </source>
</evidence>
<gene>
    <name evidence="2" type="ORF">SAMN06893097_102197</name>
</gene>
<accession>A0A285E909</accession>
<dbReference type="AlphaFoldDB" id="A0A285E909"/>
<evidence type="ECO:0008006" key="4">
    <source>
        <dbReference type="Google" id="ProtNLM"/>
    </source>
</evidence>
<proteinExistence type="predicted"/>
<dbReference type="RefSeq" id="WP_097205452.1">
    <property type="nucleotide sequence ID" value="NZ_JACHXB010000003.1"/>
</dbReference>
<feature type="signal peptide" evidence="1">
    <location>
        <begin position="1"/>
        <end position="31"/>
    </location>
</feature>
<protein>
    <recommendedName>
        <fullName evidence="4">DUF3558 domain-containing protein</fullName>
    </recommendedName>
</protein>
<evidence type="ECO:0000313" key="3">
    <source>
        <dbReference type="Proteomes" id="UP000219514"/>
    </source>
</evidence>